<reference evidence="1" key="1">
    <citation type="submission" date="2022-05" db="EMBL/GenBank/DDBJ databases">
        <authorList>
            <person name="Jo J.-H."/>
            <person name="Im W.-T."/>
        </authorList>
    </citation>
    <scope>NUCLEOTIDE SEQUENCE</scope>
    <source>
        <strain evidence="1">SE158</strain>
    </source>
</reference>
<dbReference type="EMBL" id="JAMGBD010000001">
    <property type="protein sequence ID" value="MCL6682765.1"/>
    <property type="molecule type" value="Genomic_DNA"/>
</dbReference>
<dbReference type="InterPro" id="IPR009367">
    <property type="entry name" value="Elm1-like"/>
</dbReference>
<comment type="caution">
    <text evidence="1">The sequence shown here is derived from an EMBL/GenBank/DDBJ whole genome shotgun (WGS) entry which is preliminary data.</text>
</comment>
<dbReference type="PANTHER" id="PTHR33986:SF15">
    <property type="entry name" value="MITOCHONDRIAL FISSION PROTEIN ELM1"/>
    <property type="match status" value="1"/>
</dbReference>
<keyword evidence="2" id="KW-1185">Reference proteome</keyword>
<dbReference type="Proteomes" id="UP001165363">
    <property type="component" value="Unassembled WGS sequence"/>
</dbReference>
<dbReference type="SUPFAM" id="SSF53756">
    <property type="entry name" value="UDP-Glycosyltransferase/glycogen phosphorylase"/>
    <property type="match status" value="1"/>
</dbReference>
<name>A0ABT0RJI8_9SPHN</name>
<evidence type="ECO:0000313" key="2">
    <source>
        <dbReference type="Proteomes" id="UP001165363"/>
    </source>
</evidence>
<sequence>MRGSRVWVLLGPRTGDNNQALALAEALELPFETRTLSYNPLQALSVWLPGTAATLDSKSRKELHKPWPDLVIAIGRRSVPVARWIKRKSRGQTKLVRIGHPRIDPNLFDLVITTRQYPVPPGENVLLLPLAMSRFSTAPIATDKEAAWLAALPSPRRLLAIGGATKYWSLSAERVAEAVERLQTNDGTLIVATSRRTDPEVSKAVRGVLSAKSTLVEGAFPRFPVLLDQADEIFVTGDSVSMLSEAILTGKPVGLVPIQQDEKGRRKLGEAPLESGPDARRRDLRRFWNYLQEEKIIGTVDAPVAAKVENPVETAARAVRNLLGDLG</sequence>
<dbReference type="RefSeq" id="WP_249846716.1">
    <property type="nucleotide sequence ID" value="NZ_JAMGBD010000001.1"/>
</dbReference>
<accession>A0ABT0RJI8</accession>
<dbReference type="Pfam" id="PF06258">
    <property type="entry name" value="Mito_fiss_Elm1"/>
    <property type="match status" value="1"/>
</dbReference>
<proteinExistence type="predicted"/>
<evidence type="ECO:0000313" key="1">
    <source>
        <dbReference type="EMBL" id="MCL6682765.1"/>
    </source>
</evidence>
<gene>
    <name evidence="1" type="ORF">LZ536_02470</name>
</gene>
<dbReference type="PANTHER" id="PTHR33986">
    <property type="entry name" value="OS02G0535700 PROTEIN"/>
    <property type="match status" value="1"/>
</dbReference>
<dbReference type="Gene3D" id="3.40.50.2000">
    <property type="entry name" value="Glycogen Phosphorylase B"/>
    <property type="match status" value="1"/>
</dbReference>
<organism evidence="1 2">
    <name type="scientific">Sphingomonas alba</name>
    <dbReference type="NCBI Taxonomy" id="2908208"/>
    <lineage>
        <taxon>Bacteria</taxon>
        <taxon>Pseudomonadati</taxon>
        <taxon>Pseudomonadota</taxon>
        <taxon>Alphaproteobacteria</taxon>
        <taxon>Sphingomonadales</taxon>
        <taxon>Sphingomonadaceae</taxon>
        <taxon>Sphingomonas</taxon>
    </lineage>
</organism>
<protein>
    <submittedName>
        <fullName evidence="1">Mitochondrial fission ELM1 family protein</fullName>
    </submittedName>
</protein>